<dbReference type="Pfam" id="PF23286">
    <property type="entry name" value="LRR_13"/>
    <property type="match status" value="1"/>
</dbReference>
<dbReference type="InterPro" id="IPR002182">
    <property type="entry name" value="NB-ARC"/>
</dbReference>
<dbReference type="GO" id="GO:0007165">
    <property type="term" value="P:signal transduction"/>
    <property type="evidence" value="ECO:0007669"/>
    <property type="project" value="InterPro"/>
</dbReference>
<dbReference type="Gene3D" id="3.40.50.300">
    <property type="entry name" value="P-loop containing nucleotide triphosphate hydrolases"/>
    <property type="match status" value="1"/>
</dbReference>
<evidence type="ECO:0000256" key="3">
    <source>
        <dbReference type="ARBA" id="ARBA00022821"/>
    </source>
</evidence>
<evidence type="ECO:0000256" key="1">
    <source>
        <dbReference type="ARBA" id="ARBA00022614"/>
    </source>
</evidence>
<protein>
    <submittedName>
        <fullName evidence="5">Disease resistance protein (TIR-NBS-LRR class)</fullName>
    </submittedName>
</protein>
<dbReference type="InterPro" id="IPR036390">
    <property type="entry name" value="WH_DNA-bd_sf"/>
</dbReference>
<evidence type="ECO:0000259" key="4">
    <source>
        <dbReference type="PROSITE" id="PS50104"/>
    </source>
</evidence>
<dbReference type="InterPro" id="IPR027417">
    <property type="entry name" value="P-loop_NTPase"/>
</dbReference>
<dbReference type="AlphaFoldDB" id="A0A2K3N2V7"/>
<dbReference type="SMART" id="SM00255">
    <property type="entry name" value="TIR"/>
    <property type="match status" value="1"/>
</dbReference>
<dbReference type="Gene3D" id="1.10.8.430">
    <property type="entry name" value="Helical domain of apoptotic protease-activating factors"/>
    <property type="match status" value="1"/>
</dbReference>
<dbReference type="Pfam" id="PF23282">
    <property type="entry name" value="WHD_ROQ1"/>
    <property type="match status" value="1"/>
</dbReference>
<dbReference type="SUPFAM" id="SSF46785">
    <property type="entry name" value="Winged helix' DNA-binding domain"/>
    <property type="match status" value="1"/>
</dbReference>
<dbReference type="PANTHER" id="PTHR11017:SF252">
    <property type="entry name" value="RESISTANCE PROTEIN (TIR-NBS-LRR CLASS), PUTATIVE-RELATED"/>
    <property type="match status" value="1"/>
</dbReference>
<dbReference type="PROSITE" id="PS50104">
    <property type="entry name" value="TIR"/>
    <property type="match status" value="1"/>
</dbReference>
<proteinExistence type="predicted"/>
<feature type="domain" description="TIR" evidence="4">
    <location>
        <begin position="14"/>
        <end position="182"/>
    </location>
</feature>
<comment type="caution">
    <text evidence="5">The sequence shown here is derived from an EMBL/GenBank/DDBJ whole genome shotgun (WGS) entry which is preliminary data.</text>
</comment>
<dbReference type="GO" id="GO:0043531">
    <property type="term" value="F:ADP binding"/>
    <property type="evidence" value="ECO:0007669"/>
    <property type="project" value="InterPro"/>
</dbReference>
<evidence type="ECO:0000256" key="2">
    <source>
        <dbReference type="ARBA" id="ARBA00022737"/>
    </source>
</evidence>
<name>A0A2K3N2V7_TRIPR</name>
<evidence type="ECO:0000313" key="5">
    <source>
        <dbReference type="EMBL" id="PNX97334.1"/>
    </source>
</evidence>
<reference evidence="5 6" key="2">
    <citation type="journal article" date="2017" name="Front. Plant Sci.">
        <title>Gene Classification and Mining of Molecular Markers Useful in Red Clover (Trifolium pratense) Breeding.</title>
        <authorList>
            <person name="Istvanek J."/>
            <person name="Dluhosova J."/>
            <person name="Dluhos P."/>
            <person name="Patkova L."/>
            <person name="Nedelnik J."/>
            <person name="Repkova J."/>
        </authorList>
    </citation>
    <scope>NUCLEOTIDE SEQUENCE [LARGE SCALE GENOMIC DNA]</scope>
    <source>
        <strain evidence="6">cv. Tatra</strain>
        <tissue evidence="5">Young leaves</tissue>
    </source>
</reference>
<dbReference type="Gene3D" id="3.80.10.10">
    <property type="entry name" value="Ribonuclease Inhibitor"/>
    <property type="match status" value="2"/>
</dbReference>
<gene>
    <name evidence="5" type="ORF">L195_g020561</name>
</gene>
<evidence type="ECO:0000313" key="6">
    <source>
        <dbReference type="Proteomes" id="UP000236291"/>
    </source>
</evidence>
<dbReference type="STRING" id="57577.A0A2K3N2V7"/>
<keyword evidence="1" id="KW-0433">Leucine-rich repeat</keyword>
<dbReference type="SUPFAM" id="SSF52540">
    <property type="entry name" value="P-loop containing nucleoside triphosphate hydrolases"/>
    <property type="match status" value="1"/>
</dbReference>
<dbReference type="GO" id="GO:0006952">
    <property type="term" value="P:defense response"/>
    <property type="evidence" value="ECO:0007669"/>
    <property type="project" value="UniProtKB-KW"/>
</dbReference>
<dbReference type="InterPro" id="IPR058192">
    <property type="entry name" value="WHD_ROQ1-like"/>
</dbReference>
<dbReference type="InterPro" id="IPR035897">
    <property type="entry name" value="Toll_tir_struct_dom_sf"/>
</dbReference>
<keyword evidence="3" id="KW-0611">Plant defense</keyword>
<organism evidence="5 6">
    <name type="scientific">Trifolium pratense</name>
    <name type="common">Red clover</name>
    <dbReference type="NCBI Taxonomy" id="57577"/>
    <lineage>
        <taxon>Eukaryota</taxon>
        <taxon>Viridiplantae</taxon>
        <taxon>Streptophyta</taxon>
        <taxon>Embryophyta</taxon>
        <taxon>Tracheophyta</taxon>
        <taxon>Spermatophyta</taxon>
        <taxon>Magnoliopsida</taxon>
        <taxon>eudicotyledons</taxon>
        <taxon>Gunneridae</taxon>
        <taxon>Pentapetalae</taxon>
        <taxon>rosids</taxon>
        <taxon>fabids</taxon>
        <taxon>Fabales</taxon>
        <taxon>Fabaceae</taxon>
        <taxon>Papilionoideae</taxon>
        <taxon>50 kb inversion clade</taxon>
        <taxon>NPAAA clade</taxon>
        <taxon>Hologalegina</taxon>
        <taxon>IRL clade</taxon>
        <taxon>Trifolieae</taxon>
        <taxon>Trifolium</taxon>
    </lineage>
</organism>
<dbReference type="InterPro" id="IPR058546">
    <property type="entry name" value="RPS4B/Roq1-like_LRR"/>
</dbReference>
<dbReference type="EMBL" id="ASHM01015435">
    <property type="protein sequence ID" value="PNX97334.1"/>
    <property type="molecule type" value="Genomic_DNA"/>
</dbReference>
<keyword evidence="2" id="KW-0677">Repeat</keyword>
<dbReference type="SUPFAM" id="SSF52058">
    <property type="entry name" value="L domain-like"/>
    <property type="match status" value="1"/>
</dbReference>
<dbReference type="SUPFAM" id="SSF52200">
    <property type="entry name" value="Toll/Interleukin receptor TIR domain"/>
    <property type="match status" value="1"/>
</dbReference>
<dbReference type="Pfam" id="PF00931">
    <property type="entry name" value="NB-ARC"/>
    <property type="match status" value="1"/>
</dbReference>
<reference evidence="5 6" key="1">
    <citation type="journal article" date="2014" name="Am. J. Bot.">
        <title>Genome assembly and annotation for red clover (Trifolium pratense; Fabaceae).</title>
        <authorList>
            <person name="Istvanek J."/>
            <person name="Jaros M."/>
            <person name="Krenek A."/>
            <person name="Repkova J."/>
        </authorList>
    </citation>
    <scope>NUCLEOTIDE SEQUENCE [LARGE SCALE GENOMIC DNA]</scope>
    <source>
        <strain evidence="6">cv. Tatra</strain>
        <tissue evidence="5">Young leaves</tissue>
    </source>
</reference>
<dbReference type="InterPro" id="IPR042197">
    <property type="entry name" value="Apaf_helical"/>
</dbReference>
<dbReference type="PANTHER" id="PTHR11017">
    <property type="entry name" value="LEUCINE-RICH REPEAT-CONTAINING PROTEIN"/>
    <property type="match status" value="1"/>
</dbReference>
<dbReference type="InterPro" id="IPR000157">
    <property type="entry name" value="TIR_dom"/>
</dbReference>
<dbReference type="InterPro" id="IPR032675">
    <property type="entry name" value="LRR_dom_sf"/>
</dbReference>
<dbReference type="PRINTS" id="PR00364">
    <property type="entry name" value="DISEASERSIST"/>
</dbReference>
<dbReference type="Proteomes" id="UP000236291">
    <property type="component" value="Unassembled WGS sequence"/>
</dbReference>
<dbReference type="Pfam" id="PF01582">
    <property type="entry name" value="TIR"/>
    <property type="match status" value="1"/>
</dbReference>
<dbReference type="InterPro" id="IPR044974">
    <property type="entry name" value="Disease_R_plants"/>
</dbReference>
<dbReference type="Gene3D" id="3.40.50.10140">
    <property type="entry name" value="Toll/interleukin-1 receptor homology (TIR) domain"/>
    <property type="match status" value="1"/>
</dbReference>
<accession>A0A2K3N2V7</accession>
<sequence length="905" mass="102712">MTIDDGTSSNIDFLFYDVFLSFRGDGGTRYGFTDHLYTALRQKGIFTFRDDEELKIGAEIRASLYKAIENSRMLVVVLCQNYASSTWCLDELAHIIHCSGNKGNQVLIIFYKVEPSDVWNVKNSYEAAMIEHENRFGRDSEKVKAWRNALSSVRHLPSQHCNNQMYEPEFVKKIVEETSAKLPPVPLPMKHIVGLDSRFEMAKTLFHFESRDTILMLEIYGAGGIGKTTFAVDIYNKIRHQFEASSFLASVREKSNKSTKGLEDLQKTLLSEMGEETETMMGSTFGGGLEIKRRLGHKRVLLVLDDVDTINQLEALVGGCDWFGPGSKIIITTRDTSLVDKHVMDGAIVEKYKMEELNGHHSLELFCWHAFNTSNPEENFEGVSSLAVSYAKGVPLALKVIASNVKGGSPMDWERELDKYKKIPNAEIQGVLEISYISLFELDQKTFLDIACFFKGERWEYVERILKACGFFPSIRPFVTKCLINIDENGCLDMHDLIQNMGKEVIRKESPLNLGDRSRLWSHEEVLEVLKDNTIPGSIKIEGIMLDPPAHEEVCNWSDNAFKKMENLRILIIRNTSFQSAPSCLPNSLRLLDWKGYPSKSFPADFYPERIVDFKLPHSSLMLKRPFQIFDDLTFMNLSQCQSITQIPDISRAINLRVLTLDRCHKVKRFAESVGFMPKLACLSASECTMLKSFVPRMHLPSLEVLSFNLCKRLKHFPDVMQNMDKPLKIWMIGTAVKRLPNSIGNLTGLEYIDMSFCRGLDDLSSTFFLLPKLATLRIDGCSELRKSFKRFKDIHSVANGSSNLVRLYLSDANLSDEDLHIILESFPKLEDLNVSHNKFASLPKSIKGSVHLKSLDVSYCRNLIEIPELPLSIQKVDARYCGSLTSKASSVLWSKVSLLSLLFI</sequence>